<keyword evidence="7 13" id="KW-0999">Mitochondrion inner membrane</keyword>
<keyword evidence="15" id="KW-1185">Reference proteome</keyword>
<evidence type="ECO:0000256" key="4">
    <source>
        <dbReference type="ARBA" id="ARBA00022448"/>
    </source>
</evidence>
<keyword evidence="8 13" id="KW-0249">Electron transport</keyword>
<sequence length="82" mass="9504">MGKHFGELAKIRGLISYRISPYEQRAFAGAISNGLPNIFRRFRECVFRVAPPFIIGYLVYNGVETEHRRLSRKNPADFENDE</sequence>
<dbReference type="PANTHER" id="PTHR12119:SF2">
    <property type="entry name" value="CYTOCHROME B-C1 COMPLEX SUBUNIT 8"/>
    <property type="match status" value="1"/>
</dbReference>
<dbReference type="EMBL" id="CAVLEF010000132">
    <property type="protein sequence ID" value="CAK1551748.1"/>
    <property type="molecule type" value="Genomic_DNA"/>
</dbReference>
<dbReference type="GO" id="GO:0006122">
    <property type="term" value="P:mitochondrial electron transport, ubiquinol to cytochrome c"/>
    <property type="evidence" value="ECO:0007669"/>
    <property type="project" value="UniProtKB-UniRule"/>
</dbReference>
<gene>
    <name evidence="14" type="ORF">LNINA_LOCUS10859</name>
</gene>
<proteinExistence type="inferred from homology"/>
<keyword evidence="9" id="KW-1133">Transmembrane helix</keyword>
<dbReference type="InterPro" id="IPR004205">
    <property type="entry name" value="Cyt_bc1_su8"/>
</dbReference>
<evidence type="ECO:0000256" key="8">
    <source>
        <dbReference type="ARBA" id="ARBA00022982"/>
    </source>
</evidence>
<dbReference type="GO" id="GO:0005743">
    <property type="term" value="C:mitochondrial inner membrane"/>
    <property type="evidence" value="ECO:0007669"/>
    <property type="project" value="UniProtKB-SubCell"/>
</dbReference>
<evidence type="ECO:0000256" key="3">
    <source>
        <dbReference type="ARBA" id="ARBA00016324"/>
    </source>
</evidence>
<evidence type="ECO:0000256" key="5">
    <source>
        <dbReference type="ARBA" id="ARBA00022660"/>
    </source>
</evidence>
<comment type="subcellular location">
    <subcellularLocation>
        <location evidence="1 13">Mitochondrion inner membrane</location>
        <topology evidence="1 13">Single-pass membrane protein</topology>
    </subcellularLocation>
</comment>
<dbReference type="SUPFAM" id="SSF81508">
    <property type="entry name" value="Ubiquinone-binding protein QP-C of cytochrome bc1 complex (Ubiquinol-cytochrome c reductase)"/>
    <property type="match status" value="1"/>
</dbReference>
<name>A0AAV1JQK5_9NEOP</name>
<organism evidence="14 15">
    <name type="scientific">Leptosia nina</name>
    <dbReference type="NCBI Taxonomy" id="320188"/>
    <lineage>
        <taxon>Eukaryota</taxon>
        <taxon>Metazoa</taxon>
        <taxon>Ecdysozoa</taxon>
        <taxon>Arthropoda</taxon>
        <taxon>Hexapoda</taxon>
        <taxon>Insecta</taxon>
        <taxon>Pterygota</taxon>
        <taxon>Neoptera</taxon>
        <taxon>Endopterygota</taxon>
        <taxon>Lepidoptera</taxon>
        <taxon>Glossata</taxon>
        <taxon>Ditrysia</taxon>
        <taxon>Papilionoidea</taxon>
        <taxon>Pieridae</taxon>
        <taxon>Pierinae</taxon>
        <taxon>Leptosia</taxon>
    </lineage>
</organism>
<evidence type="ECO:0000256" key="10">
    <source>
        <dbReference type="ARBA" id="ARBA00023128"/>
    </source>
</evidence>
<evidence type="ECO:0000256" key="6">
    <source>
        <dbReference type="ARBA" id="ARBA00022692"/>
    </source>
</evidence>
<dbReference type="AlphaFoldDB" id="A0AAV1JQK5"/>
<evidence type="ECO:0000256" key="7">
    <source>
        <dbReference type="ARBA" id="ARBA00022792"/>
    </source>
</evidence>
<comment type="similarity">
    <text evidence="2 13">Belongs to the UQCRQ/QCR8 family.</text>
</comment>
<comment type="function">
    <text evidence="13">Component of the ubiquinol-cytochrome c oxidoreductase, a multisubunit transmembrane complex that is part of the mitochondrial electron transport chain which drives oxidative phosphorylation. The complex plays an important role in the uptake of multiple carbon sources present in different host niches.</text>
</comment>
<evidence type="ECO:0000256" key="12">
    <source>
        <dbReference type="ARBA" id="ARBA00047105"/>
    </source>
</evidence>
<evidence type="ECO:0000313" key="14">
    <source>
        <dbReference type="EMBL" id="CAK1551748.1"/>
    </source>
</evidence>
<keyword evidence="4 13" id="KW-0813">Transport</keyword>
<reference evidence="14 15" key="1">
    <citation type="submission" date="2023-11" db="EMBL/GenBank/DDBJ databases">
        <authorList>
            <person name="Okamura Y."/>
        </authorList>
    </citation>
    <scope>NUCLEOTIDE SEQUENCE [LARGE SCALE GENOMIC DNA]</scope>
</reference>
<dbReference type="Proteomes" id="UP001497472">
    <property type="component" value="Unassembled WGS sequence"/>
</dbReference>
<evidence type="ECO:0000256" key="1">
    <source>
        <dbReference type="ARBA" id="ARBA00004434"/>
    </source>
</evidence>
<dbReference type="Gene3D" id="1.20.5.210">
    <property type="entry name" value="Cytochrome b-c1 complex subunit 8"/>
    <property type="match status" value="1"/>
</dbReference>
<dbReference type="Pfam" id="PF02939">
    <property type="entry name" value="UcrQ"/>
    <property type="match status" value="1"/>
</dbReference>
<evidence type="ECO:0000256" key="9">
    <source>
        <dbReference type="ARBA" id="ARBA00022989"/>
    </source>
</evidence>
<evidence type="ECO:0000256" key="13">
    <source>
        <dbReference type="RuleBase" id="RU368118"/>
    </source>
</evidence>
<dbReference type="PANTHER" id="PTHR12119">
    <property type="entry name" value="UBIQUINOL-CYTOCHROME C REDUCTASE COMPLEX UBIQUINONE-BINDING PROTEIN QP-C"/>
    <property type="match status" value="1"/>
</dbReference>
<accession>A0AAV1JQK5</accession>
<comment type="caution">
    <text evidence="14">The sequence shown here is derived from an EMBL/GenBank/DDBJ whole genome shotgun (WGS) entry which is preliminary data.</text>
</comment>
<comment type="subunit">
    <text evidence="12 13">Component of the ubiquinol-cytochrome c oxidoreductase (cytochrome b-c1 complex, complex III, CIII), a multisubunit enzyme composed of 11 subunits. The complex is composed of 3 respiratory subunits cytochrome b, cytochrome c1 and Rieske protein UQCRFS1, 2 core protein subunits UQCRC1/QCR1 and UQCRC2/QCR2, and 6 low-molecular weight protein subunits UQCRH/QCR6, UQCRB/QCR7, UQCRQ/QCR8, UQCR10/QCR9, UQCR11/QCR10 and subunit 9, the cleavage product of Rieske protein UQCRFS1. The complex exists as an obligatory dimer and forms supercomplexes (SCs) in the inner mitochondrial membrane with NADH-ubiquinone oxidoreductase (complex I, CI) and cytochrome c oxidase (complex IV, CIV), resulting in different assemblies (supercomplex SCI(1)III(2)IV(1) and megacomplex MCI(2)III(2)IV(2)). Interacts with UQCC6.</text>
</comment>
<keyword evidence="10 13" id="KW-0496">Mitochondrion</keyword>
<dbReference type="GO" id="GO:0045275">
    <property type="term" value="C:respiratory chain complex III"/>
    <property type="evidence" value="ECO:0007669"/>
    <property type="project" value="UniProtKB-UniRule"/>
</dbReference>
<evidence type="ECO:0000313" key="15">
    <source>
        <dbReference type="Proteomes" id="UP001497472"/>
    </source>
</evidence>
<keyword evidence="6" id="KW-0812">Transmembrane</keyword>
<protein>
    <recommendedName>
        <fullName evidence="3 13">Cytochrome b-c1 complex subunit 8</fullName>
    </recommendedName>
    <alternativeName>
        <fullName evidence="13">Complex III subunit 8</fullName>
    </alternativeName>
</protein>
<keyword evidence="11" id="KW-0472">Membrane</keyword>
<keyword evidence="5 13" id="KW-0679">Respiratory chain</keyword>
<dbReference type="FunFam" id="1.20.5.210:FF:000001">
    <property type="entry name" value="Cytochrome b-c1 complex subunit 8"/>
    <property type="match status" value="1"/>
</dbReference>
<evidence type="ECO:0000256" key="2">
    <source>
        <dbReference type="ARBA" id="ARBA00007668"/>
    </source>
</evidence>
<evidence type="ECO:0000256" key="11">
    <source>
        <dbReference type="ARBA" id="ARBA00023136"/>
    </source>
</evidence>
<dbReference type="InterPro" id="IPR036642">
    <property type="entry name" value="Cyt_bc1_su8_sf"/>
</dbReference>